<dbReference type="SUPFAM" id="SSF52151">
    <property type="entry name" value="FabD/lysophospholipase-like"/>
    <property type="match status" value="1"/>
</dbReference>
<dbReference type="eggNOG" id="KOG4231">
    <property type="taxonomic scope" value="Eukaryota"/>
</dbReference>
<keyword evidence="1" id="KW-0812">Transmembrane</keyword>
<dbReference type="InterPro" id="IPR027417">
    <property type="entry name" value="P-loop_NTPase"/>
</dbReference>
<dbReference type="GO" id="GO:0043531">
    <property type="term" value="F:ADP binding"/>
    <property type="evidence" value="ECO:0007669"/>
    <property type="project" value="InterPro"/>
</dbReference>
<accession>G4TX18</accession>
<dbReference type="EMBL" id="CAFZ01000538">
    <property type="protein sequence ID" value="CCA75861.1"/>
    <property type="molecule type" value="Genomic_DNA"/>
</dbReference>
<dbReference type="InterPro" id="IPR016035">
    <property type="entry name" value="Acyl_Trfase/lysoPLipase"/>
</dbReference>
<keyword evidence="1" id="KW-0472">Membrane</keyword>
<evidence type="ECO:0000313" key="2">
    <source>
        <dbReference type="EMBL" id="CCA75861.1"/>
    </source>
</evidence>
<dbReference type="STRING" id="1109443.G4TX18"/>
<dbReference type="HOGENOM" id="CLU_000288_125_6_1"/>
<organism evidence="2 3">
    <name type="scientific">Serendipita indica (strain DSM 11827)</name>
    <name type="common">Root endophyte fungus</name>
    <name type="synonym">Piriformospora indica</name>
    <dbReference type="NCBI Taxonomy" id="1109443"/>
    <lineage>
        <taxon>Eukaryota</taxon>
        <taxon>Fungi</taxon>
        <taxon>Dikarya</taxon>
        <taxon>Basidiomycota</taxon>
        <taxon>Agaricomycotina</taxon>
        <taxon>Agaricomycetes</taxon>
        <taxon>Sebacinales</taxon>
        <taxon>Serendipitaceae</taxon>
        <taxon>Serendipita</taxon>
    </lineage>
</organism>
<sequence>MSQLRILKEYLHRLDMDQGGSLQRISEHFDLIVGSGGGGVIAILLGVLGMDLDQASLAFSRICKATLLGDARSLTQEERTQRLGGVIKQILGESKVPEDCAFNSKVGLASECKVAILYQSAAHLGQCNLFRNYDSRHLALNATIMQVMLAAWATPTLFSSVKIEDDIGREEVVSAAGACSNPIFEAICEAHTTCGPNRMVSCILSLGSGSQSSWSAEVKYKTSIVQYAREAMGIAEDAQRRLGTSGVYFRLAVTPAIEDNQATLEDALGVIASSTSHYLSLAYQDGLVDGCITKATEAGSVELESLLQVRGGRTTARHGLPPLSPFFVTRKELTSRIYGGIVQGSGQTIVVLSGMGGSGKTQLSIEFALRYGELFQHVLFIDASSEKSIETGLISGVESVATSFRGIGYQQAMGLLEEPAGKLTSRWLIIFDNADDENFSVHNYIPNCGHGSILITTRNPSLGNLAPESHIALDIMSVEEATNALFASAMNANEEKTARHIETAQKIVEQLGYLPIAIVQAGGYIRKQRCFWDYLRRLETNRANLLRHYTVQRDRLKYKHGVYAAFDTTLGVLSSRALHLLSMLSCMHFANIPRQMFLLAATHGFDHQAYDLSPPPDSFQGSVSLLRETLTPSGNKLLSESELDELLDELFQYSLVSYVPYYSTVTIHLHPLLHSWAGDRLTAEQRPRYRAATARLIGSCFHRTKVDLLGELYPHVSALLPFLSDFHLNERAGLCRSIKWGGEFTLQRQIWEEIHVEVQKVHGEKDIRTSAAALFLASAYGDEGNATMMEEMERSIVAKRSMLYGPGSLEATEALHHLALTLLLDKREFKEAEEAVLRVLAARRHILGPLHVDIYSALNTLGQVYYQSKRYSEAASTFLQAREMYMALHGRNHDPTINTPWLLASCYYAPQNPAAREIVREYSDTLERSLADRLLTLSTLYWLGEISYKMAEYEQAEKFCRRELEMMSEQVKYQGDLKIPRVYLPEMPGLGLGHLTGEKTMKGQARSWGTPHHLAWTSQIKMNLGKAIYMQHPRSSEAENYFKEAIASARELDDSLIDERLRLVSVGLVWLATVLINRSDYALAVEILEECISVGSHLTQMEAATAVDHATLSYATDLLATTRGSLERLK</sequence>
<comment type="caution">
    <text evidence="2">The sequence shown here is derived from an EMBL/GenBank/DDBJ whole genome shotgun (WGS) entry which is preliminary data.</text>
</comment>
<dbReference type="Gene3D" id="3.40.1090.10">
    <property type="entry name" value="Cytosolic phospholipase A2 catalytic domain"/>
    <property type="match status" value="1"/>
</dbReference>
<dbReference type="InParanoid" id="G4TX18"/>
<protein>
    <submittedName>
        <fullName evidence="2">Uncharacterized protein</fullName>
    </submittedName>
</protein>
<dbReference type="SUPFAM" id="SSF52540">
    <property type="entry name" value="P-loop containing nucleoside triphosphate hydrolases"/>
    <property type="match status" value="1"/>
</dbReference>
<dbReference type="OrthoDB" id="630895at2759"/>
<evidence type="ECO:0000313" key="3">
    <source>
        <dbReference type="Proteomes" id="UP000007148"/>
    </source>
</evidence>
<proteinExistence type="predicted"/>
<dbReference type="Gene3D" id="1.25.40.10">
    <property type="entry name" value="Tetratricopeptide repeat domain"/>
    <property type="match status" value="2"/>
</dbReference>
<dbReference type="Proteomes" id="UP000007148">
    <property type="component" value="Unassembled WGS sequence"/>
</dbReference>
<dbReference type="PANTHER" id="PTHR46082:SF6">
    <property type="entry name" value="AAA+ ATPASE DOMAIN-CONTAINING PROTEIN-RELATED"/>
    <property type="match status" value="1"/>
</dbReference>
<gene>
    <name evidence="2" type="ORF">PIIN_09856</name>
</gene>
<keyword evidence="3" id="KW-1185">Reference proteome</keyword>
<dbReference type="Gene3D" id="3.40.50.300">
    <property type="entry name" value="P-loop containing nucleotide triphosphate hydrolases"/>
    <property type="match status" value="1"/>
</dbReference>
<dbReference type="InterPro" id="IPR011990">
    <property type="entry name" value="TPR-like_helical_dom_sf"/>
</dbReference>
<dbReference type="InterPro" id="IPR053137">
    <property type="entry name" value="NLR-like"/>
</dbReference>
<dbReference type="SUPFAM" id="SSF48452">
    <property type="entry name" value="TPR-like"/>
    <property type="match status" value="1"/>
</dbReference>
<dbReference type="PANTHER" id="PTHR46082">
    <property type="entry name" value="ATP/GTP-BINDING PROTEIN-RELATED"/>
    <property type="match status" value="1"/>
</dbReference>
<keyword evidence="1" id="KW-1133">Transmembrane helix</keyword>
<dbReference type="AlphaFoldDB" id="G4TX18"/>
<reference evidence="2 3" key="1">
    <citation type="journal article" date="2011" name="PLoS Pathog.">
        <title>Endophytic Life Strategies Decoded by Genome and Transcriptome Analyses of the Mutualistic Root Symbiont Piriformospora indica.</title>
        <authorList>
            <person name="Zuccaro A."/>
            <person name="Lahrmann U."/>
            <person name="Guldener U."/>
            <person name="Langen G."/>
            <person name="Pfiffi S."/>
            <person name="Biedenkopf D."/>
            <person name="Wong P."/>
            <person name="Samans B."/>
            <person name="Grimm C."/>
            <person name="Basiewicz M."/>
            <person name="Murat C."/>
            <person name="Martin F."/>
            <person name="Kogel K.H."/>
        </authorList>
    </citation>
    <scope>NUCLEOTIDE SEQUENCE [LARGE SCALE GENOMIC DNA]</scope>
    <source>
        <strain evidence="2 3">DSM 11827</strain>
    </source>
</reference>
<name>G4TX18_SERID</name>
<evidence type="ECO:0000256" key="1">
    <source>
        <dbReference type="SAM" id="Phobius"/>
    </source>
</evidence>
<feature type="transmembrane region" description="Helical" evidence="1">
    <location>
        <begin position="31"/>
        <end position="50"/>
    </location>
</feature>
<dbReference type="Pfam" id="PF13424">
    <property type="entry name" value="TPR_12"/>
    <property type="match status" value="1"/>
</dbReference>